<sequence length="297" mass="31709">MSIQSPVENPKKLYTSGTYPKQEQARPGLQSKMIPVPDCGEKTYKGSGRLQGRKALITGGDSGIARAAAIAYAREGADVAIHYLPFEQPDADEVKTLIEEAGQKAVLISGDLSDEAFCRKMVETAQKELGGLDILTLVAGVQQAYKSFEDVETDMLRKTFEVNVFSMYWTVKAALPFLPKGSAITTTSSIQAYAPTPDLITYSPTKAAIVNFTKGLAAELAPRGIRVNSIAPGPIWTPLQICGGQLSGNIPKFGHETPFKRAGQPAELAGTYVHLASNEASYITAQVFGITGGLPIA</sequence>
<gene>
    <name evidence="4" type="ORF">ABNN70_04120</name>
</gene>
<dbReference type="Pfam" id="PF13561">
    <property type="entry name" value="adh_short_C2"/>
    <property type="match status" value="1"/>
</dbReference>
<evidence type="ECO:0000256" key="3">
    <source>
        <dbReference type="SAM" id="MobiDB-lite"/>
    </source>
</evidence>
<dbReference type="PANTHER" id="PTHR48107">
    <property type="entry name" value="NADPH-DEPENDENT ALDEHYDE REDUCTASE-LIKE PROTEIN, CHLOROPLASTIC-RELATED"/>
    <property type="match status" value="1"/>
</dbReference>
<dbReference type="InterPro" id="IPR036291">
    <property type="entry name" value="NAD(P)-bd_dom_sf"/>
</dbReference>
<dbReference type="EMBL" id="CP159510">
    <property type="protein sequence ID" value="XCJ17681.1"/>
    <property type="molecule type" value="Genomic_DNA"/>
</dbReference>
<name>A0AAU8IH83_9BACL</name>
<accession>A0AAU8IH83</accession>
<evidence type="ECO:0000256" key="1">
    <source>
        <dbReference type="ARBA" id="ARBA00006484"/>
    </source>
</evidence>
<evidence type="ECO:0000313" key="4">
    <source>
        <dbReference type="EMBL" id="XCJ17681.1"/>
    </source>
</evidence>
<dbReference type="Gene3D" id="3.40.50.720">
    <property type="entry name" value="NAD(P)-binding Rossmann-like Domain"/>
    <property type="match status" value="1"/>
</dbReference>
<dbReference type="AlphaFoldDB" id="A0AAU8IH83"/>
<dbReference type="RefSeq" id="WP_129928549.1">
    <property type="nucleotide sequence ID" value="NZ_CP159510.1"/>
</dbReference>
<keyword evidence="2" id="KW-0560">Oxidoreductase</keyword>
<evidence type="ECO:0000256" key="2">
    <source>
        <dbReference type="ARBA" id="ARBA00023002"/>
    </source>
</evidence>
<organism evidence="4">
    <name type="scientific">Sporolactobacillus sp. Y61</name>
    <dbReference type="NCBI Taxonomy" id="3160863"/>
    <lineage>
        <taxon>Bacteria</taxon>
        <taxon>Bacillati</taxon>
        <taxon>Bacillota</taxon>
        <taxon>Bacilli</taxon>
        <taxon>Bacillales</taxon>
        <taxon>Sporolactobacillaceae</taxon>
        <taxon>Sporolactobacillus</taxon>
    </lineage>
</organism>
<proteinExistence type="inferred from homology"/>
<reference evidence="4" key="1">
    <citation type="submission" date="2024-06" db="EMBL/GenBank/DDBJ databases">
        <authorList>
            <person name="Fan A."/>
            <person name="Zhang F.Y."/>
            <person name="Zhang L."/>
        </authorList>
    </citation>
    <scope>NUCLEOTIDE SEQUENCE</scope>
    <source>
        <strain evidence="4">Y61</strain>
    </source>
</reference>
<dbReference type="FunFam" id="3.40.50.720:FF:000097">
    <property type="entry name" value="SDR family oxidoreductase"/>
    <property type="match status" value="1"/>
</dbReference>
<dbReference type="GO" id="GO:0016614">
    <property type="term" value="F:oxidoreductase activity, acting on CH-OH group of donors"/>
    <property type="evidence" value="ECO:0007669"/>
    <property type="project" value="UniProtKB-ARBA"/>
</dbReference>
<dbReference type="PRINTS" id="PR00080">
    <property type="entry name" value="SDRFAMILY"/>
</dbReference>
<feature type="region of interest" description="Disordered" evidence="3">
    <location>
        <begin position="1"/>
        <end position="31"/>
    </location>
</feature>
<dbReference type="PANTHER" id="PTHR48107:SF16">
    <property type="entry name" value="NADPH-DEPENDENT ALDEHYDE REDUCTASE 1, CHLOROPLASTIC"/>
    <property type="match status" value="1"/>
</dbReference>
<dbReference type="SUPFAM" id="SSF51735">
    <property type="entry name" value="NAD(P)-binding Rossmann-fold domains"/>
    <property type="match status" value="1"/>
</dbReference>
<protein>
    <submittedName>
        <fullName evidence="4">SDR family oxidoreductase</fullName>
    </submittedName>
</protein>
<comment type="similarity">
    <text evidence="1">Belongs to the short-chain dehydrogenases/reductases (SDR) family.</text>
</comment>
<dbReference type="PRINTS" id="PR00081">
    <property type="entry name" value="GDHRDH"/>
</dbReference>
<dbReference type="InterPro" id="IPR002347">
    <property type="entry name" value="SDR_fam"/>
</dbReference>